<reference evidence="1" key="1">
    <citation type="submission" date="2016-03" db="EMBL/GenBank/DDBJ databases">
        <title>Draft genome sequence of Rosellinia necatrix.</title>
        <authorList>
            <person name="Kanematsu S."/>
        </authorList>
    </citation>
    <scope>NUCLEOTIDE SEQUENCE [LARGE SCALE GENOMIC DNA]</scope>
    <source>
        <strain evidence="1">W97</strain>
    </source>
</reference>
<name>A0A1W2TQS3_ROSNE</name>
<accession>A0A1W2TQS3</accession>
<protein>
    <submittedName>
        <fullName evidence="1">Uncharacterized protein</fullName>
    </submittedName>
</protein>
<dbReference type="STRING" id="77044.A0A1W2TQS3"/>
<proteinExistence type="predicted"/>
<dbReference type="Proteomes" id="UP000054516">
    <property type="component" value="Unassembled WGS sequence"/>
</dbReference>
<dbReference type="EMBL" id="DF977492">
    <property type="protein sequence ID" value="GAP90800.2"/>
    <property type="molecule type" value="Genomic_DNA"/>
</dbReference>
<organism evidence="1">
    <name type="scientific">Rosellinia necatrix</name>
    <name type="common">White root-rot fungus</name>
    <dbReference type="NCBI Taxonomy" id="77044"/>
    <lineage>
        <taxon>Eukaryota</taxon>
        <taxon>Fungi</taxon>
        <taxon>Dikarya</taxon>
        <taxon>Ascomycota</taxon>
        <taxon>Pezizomycotina</taxon>
        <taxon>Sordariomycetes</taxon>
        <taxon>Xylariomycetidae</taxon>
        <taxon>Xylariales</taxon>
        <taxon>Xylariaceae</taxon>
        <taxon>Rosellinia</taxon>
    </lineage>
</organism>
<sequence length="290" mass="31934">MLSPTSPLYEDDTYSQFNHFEPLEGVDASFAATVSSYLTLAGNNFCPSEAQVNVHMENNTIYDNQLPATLFEDTSPSINLNSVGEFQRNVSVGHKITTIDLPDKPEAGQHGQSVLGEYSTNNMLSQTSLNAAVGELINTDKSMTSIESEDLCNNYDTCFGVNSNSCLGILRVVKAFNQHPLRPDAMLLISEANPIKGEKRSRVKTFVPTETPREYKIRIALHGLRDSKDAVGGIFSGAGFFLQRPYAGEVVPGVQYDDPSTEEHSCRAHRSRLLYRLGAARDLLPVGRQR</sequence>
<evidence type="ECO:0000313" key="1">
    <source>
        <dbReference type="EMBL" id="GAP90800.2"/>
    </source>
</evidence>
<evidence type="ECO:0000313" key="2">
    <source>
        <dbReference type="Proteomes" id="UP000054516"/>
    </source>
</evidence>
<dbReference type="AlphaFoldDB" id="A0A1W2TQS3"/>
<dbReference type="OrthoDB" id="448448at2759"/>
<gene>
    <name evidence="1" type="ORF">SAMD00023353_4700590</name>
</gene>
<keyword evidence="2" id="KW-1185">Reference proteome</keyword>